<evidence type="ECO:0000313" key="2">
    <source>
        <dbReference type="EMBL" id="CAF1223366.1"/>
    </source>
</evidence>
<comment type="caution">
    <text evidence="2">The sequence shown here is derived from an EMBL/GenBank/DDBJ whole genome shotgun (WGS) entry which is preliminary data.</text>
</comment>
<protein>
    <submittedName>
        <fullName evidence="2">Uncharacterized protein</fullName>
    </submittedName>
</protein>
<dbReference type="PANTHER" id="PTHR31642">
    <property type="entry name" value="TRICHOTHECENE 3-O-ACETYLTRANSFERASE"/>
    <property type="match status" value="1"/>
</dbReference>
<name>A0A814Y1W5_9BILA</name>
<keyword evidence="1" id="KW-0808">Transferase</keyword>
<proteinExistence type="predicted"/>
<reference evidence="2" key="1">
    <citation type="submission" date="2021-02" db="EMBL/GenBank/DDBJ databases">
        <authorList>
            <person name="Nowell W R."/>
        </authorList>
    </citation>
    <scope>NUCLEOTIDE SEQUENCE</scope>
</reference>
<dbReference type="Proteomes" id="UP000663891">
    <property type="component" value="Unassembled WGS sequence"/>
</dbReference>
<dbReference type="Gene3D" id="3.30.559.10">
    <property type="entry name" value="Chloramphenicol acetyltransferase-like domain"/>
    <property type="match status" value="2"/>
</dbReference>
<gene>
    <name evidence="2" type="ORF">VCS650_LOCUS26845</name>
</gene>
<accession>A0A814Y1W5</accession>
<dbReference type="GO" id="GO:0016747">
    <property type="term" value="F:acyltransferase activity, transferring groups other than amino-acyl groups"/>
    <property type="evidence" value="ECO:0007669"/>
    <property type="project" value="TreeGrafter"/>
</dbReference>
<dbReference type="OrthoDB" id="1862401at2759"/>
<dbReference type="InterPro" id="IPR023213">
    <property type="entry name" value="CAT-like_dom_sf"/>
</dbReference>
<dbReference type="InterPro" id="IPR050317">
    <property type="entry name" value="Plant_Fungal_Acyltransferase"/>
</dbReference>
<evidence type="ECO:0000313" key="3">
    <source>
        <dbReference type="Proteomes" id="UP000663891"/>
    </source>
</evidence>
<dbReference type="EMBL" id="CAJNON010000367">
    <property type="protein sequence ID" value="CAF1223366.1"/>
    <property type="molecule type" value="Genomic_DNA"/>
</dbReference>
<dbReference type="PANTHER" id="PTHR31642:SF310">
    <property type="entry name" value="FATTY ALCOHOL:CAFFEOYL-COA ACYLTRANSFERASE"/>
    <property type="match status" value="1"/>
</dbReference>
<sequence length="378" mass="44309">MTSTFLVYPSSPTGNNRRLELAGLDVWRMARIDNVFVYPSRINIDRFKEALSRTLSLWSFITGRSRLDTDEQYFIEMSNNPIPVTLFTNYEFVKWPFDSNILGISWAHELGDAASCLNFSYTLSRLYQHMEPLEPLPIFERRLWKHDEIDPSLLSTMKHFRDAKPLEEMWKKFMIDQEAYDQVNLSFSGEQLVKLRTLAGEDNITIQDALTAYIILTLNKYCYYNDDKRRILRMNISVNFRGVSDSIASTGQIGNAVFMMLSDDFQDPYSLSSIAKTIRQSIIKSCDSKFLERWLATADDAMRKMIHNNRLADLGFVPNEIIVNSNLRYDWANLVDFGYKNQCRFYTACQVHFISEYFVLIQYVKERHIYQEIEMVLK</sequence>
<evidence type="ECO:0000256" key="1">
    <source>
        <dbReference type="ARBA" id="ARBA00022679"/>
    </source>
</evidence>
<organism evidence="2 3">
    <name type="scientific">Adineta steineri</name>
    <dbReference type="NCBI Taxonomy" id="433720"/>
    <lineage>
        <taxon>Eukaryota</taxon>
        <taxon>Metazoa</taxon>
        <taxon>Spiralia</taxon>
        <taxon>Gnathifera</taxon>
        <taxon>Rotifera</taxon>
        <taxon>Eurotatoria</taxon>
        <taxon>Bdelloidea</taxon>
        <taxon>Adinetida</taxon>
        <taxon>Adinetidae</taxon>
        <taxon>Adineta</taxon>
    </lineage>
</organism>
<dbReference type="AlphaFoldDB" id="A0A814Y1W5"/>
<dbReference type="Pfam" id="PF02458">
    <property type="entry name" value="Transferase"/>
    <property type="match status" value="1"/>
</dbReference>